<comment type="caution">
    <text evidence="1">The sequence shown here is derived from an EMBL/GenBank/DDBJ whole genome shotgun (WGS) entry which is preliminary data.</text>
</comment>
<dbReference type="EMBL" id="JAULSU010000007">
    <property type="protein sequence ID" value="KAK0611669.1"/>
    <property type="molecule type" value="Genomic_DNA"/>
</dbReference>
<name>A0AA39U5U2_9PEZI</name>
<dbReference type="AlphaFoldDB" id="A0AA39U5U2"/>
<reference evidence="1" key="1">
    <citation type="submission" date="2023-06" db="EMBL/GenBank/DDBJ databases">
        <title>Genome-scale phylogeny and comparative genomics of the fungal order Sordariales.</title>
        <authorList>
            <consortium name="Lawrence Berkeley National Laboratory"/>
            <person name="Hensen N."/>
            <person name="Bonometti L."/>
            <person name="Westerberg I."/>
            <person name="Brannstrom I.O."/>
            <person name="Guillou S."/>
            <person name="Cros-Aarteil S."/>
            <person name="Calhoun S."/>
            <person name="Haridas S."/>
            <person name="Kuo A."/>
            <person name="Mondo S."/>
            <person name="Pangilinan J."/>
            <person name="Riley R."/>
            <person name="Labutti K."/>
            <person name="Andreopoulos B."/>
            <person name="Lipzen A."/>
            <person name="Chen C."/>
            <person name="Yanf M."/>
            <person name="Daum C."/>
            <person name="Ng V."/>
            <person name="Clum A."/>
            <person name="Steindorff A."/>
            <person name="Ohm R."/>
            <person name="Martin F."/>
            <person name="Silar P."/>
            <person name="Natvig D."/>
            <person name="Lalanne C."/>
            <person name="Gautier V."/>
            <person name="Ament-Velasquez S.L."/>
            <person name="Kruys A."/>
            <person name="Hutchinson M.I."/>
            <person name="Powell A.J."/>
            <person name="Barry K."/>
            <person name="Miller A.N."/>
            <person name="Grigoriev I.V."/>
            <person name="Debuchy R."/>
            <person name="Gladieux P."/>
            <person name="Thoren M.H."/>
            <person name="Johannesson H."/>
        </authorList>
    </citation>
    <scope>NUCLEOTIDE SEQUENCE</scope>
    <source>
        <strain evidence="1">CBS 606.72</strain>
    </source>
</reference>
<keyword evidence="2" id="KW-1185">Reference proteome</keyword>
<gene>
    <name evidence="1" type="ORF">B0T14DRAFT_530850</name>
</gene>
<organism evidence="1 2">
    <name type="scientific">Immersiella caudata</name>
    <dbReference type="NCBI Taxonomy" id="314043"/>
    <lineage>
        <taxon>Eukaryota</taxon>
        <taxon>Fungi</taxon>
        <taxon>Dikarya</taxon>
        <taxon>Ascomycota</taxon>
        <taxon>Pezizomycotina</taxon>
        <taxon>Sordariomycetes</taxon>
        <taxon>Sordariomycetidae</taxon>
        <taxon>Sordariales</taxon>
        <taxon>Lasiosphaeriaceae</taxon>
        <taxon>Immersiella</taxon>
    </lineage>
</organism>
<evidence type="ECO:0000313" key="2">
    <source>
        <dbReference type="Proteomes" id="UP001175000"/>
    </source>
</evidence>
<accession>A0AA39U5U2</accession>
<dbReference type="Proteomes" id="UP001175000">
    <property type="component" value="Unassembled WGS sequence"/>
</dbReference>
<sequence>MWLWCLGRRPSWHLGLELSSILSSCGSTDGAPTFLSHAVPEMVLVGVLGAPRVLGLFRVDLTIVGRCQGELVVISIKGEVGSARHRLTKICPIFSIRRLQQDIDAGKTKSFGTSRPGISGWARSSTEWAHQRRPKCLRVCGPKKRSYPSQAHVYGALHRASASLGLPLWDRARGVLLPEEPRGFRFQRQRECCFQLPQ</sequence>
<protein>
    <submittedName>
        <fullName evidence="1">Uncharacterized protein</fullName>
    </submittedName>
</protein>
<evidence type="ECO:0000313" key="1">
    <source>
        <dbReference type="EMBL" id="KAK0611669.1"/>
    </source>
</evidence>
<proteinExistence type="predicted"/>